<feature type="coiled-coil region" evidence="4">
    <location>
        <begin position="737"/>
        <end position="771"/>
    </location>
</feature>
<dbReference type="SUPFAM" id="SSF57959">
    <property type="entry name" value="Leucine zipper domain"/>
    <property type="match status" value="1"/>
</dbReference>
<dbReference type="PROSITE" id="PS00036">
    <property type="entry name" value="BZIP_BASIC"/>
    <property type="match status" value="1"/>
</dbReference>
<dbReference type="InterPro" id="IPR047988">
    <property type="entry name" value="Ribosomal_uS7m_fungi"/>
</dbReference>
<feature type="compositionally biased region" description="Low complexity" evidence="5">
    <location>
        <begin position="681"/>
        <end position="711"/>
    </location>
</feature>
<gene>
    <name evidence="7" type="ORF">BDCG_17557</name>
</gene>
<dbReference type="Gene3D" id="3.30.160.60">
    <property type="entry name" value="Classic Zinc Finger"/>
    <property type="match status" value="1"/>
</dbReference>
<evidence type="ECO:0000256" key="3">
    <source>
        <dbReference type="ARBA" id="ARBA00023274"/>
    </source>
</evidence>
<dbReference type="CDD" id="cd12193">
    <property type="entry name" value="bZIP_GCN4"/>
    <property type="match status" value="1"/>
</dbReference>
<feature type="region of interest" description="Disordered" evidence="5">
    <location>
        <begin position="156"/>
        <end position="182"/>
    </location>
</feature>
<feature type="compositionally biased region" description="Basic and acidic residues" evidence="5">
    <location>
        <begin position="86"/>
        <end position="102"/>
    </location>
</feature>
<keyword evidence="8" id="KW-1185">Reference proteome</keyword>
<dbReference type="Proteomes" id="UP000002039">
    <property type="component" value="Unassembled WGS sequence"/>
</dbReference>
<feature type="compositionally biased region" description="Low complexity" evidence="5">
    <location>
        <begin position="162"/>
        <end position="182"/>
    </location>
</feature>
<evidence type="ECO:0000256" key="5">
    <source>
        <dbReference type="SAM" id="MobiDB-lite"/>
    </source>
</evidence>
<evidence type="ECO:0000256" key="1">
    <source>
        <dbReference type="ARBA" id="ARBA00007151"/>
    </source>
</evidence>
<feature type="compositionally biased region" description="Polar residues" evidence="5">
    <location>
        <begin position="611"/>
        <end position="622"/>
    </location>
</feature>
<dbReference type="RefSeq" id="XP_045282170.1">
    <property type="nucleotide sequence ID" value="XM_045426663.1"/>
</dbReference>
<feature type="compositionally biased region" description="Polar residues" evidence="5">
    <location>
        <begin position="629"/>
        <end position="642"/>
    </location>
</feature>
<dbReference type="CDD" id="cd14868">
    <property type="entry name" value="uS7_Mitochondria_Fungi"/>
    <property type="match status" value="1"/>
</dbReference>
<keyword evidence="4" id="KW-0175">Coiled coil</keyword>
<comment type="similarity">
    <text evidence="1">Belongs to the universal ribosomal protein uS7 family.</text>
</comment>
<feature type="region of interest" description="Disordered" evidence="5">
    <location>
        <begin position="611"/>
        <end position="642"/>
    </location>
</feature>
<keyword evidence="3" id="KW-0687">Ribonucleoprotein</keyword>
<dbReference type="PROSITE" id="PS50217">
    <property type="entry name" value="BZIP"/>
    <property type="match status" value="1"/>
</dbReference>
<dbReference type="InterPro" id="IPR046347">
    <property type="entry name" value="bZIP_sf"/>
</dbReference>
<feature type="domain" description="BZIP" evidence="6">
    <location>
        <begin position="719"/>
        <end position="782"/>
    </location>
</feature>
<dbReference type="InterPro" id="IPR004827">
    <property type="entry name" value="bZIP"/>
</dbReference>
<dbReference type="Pfam" id="PF00177">
    <property type="entry name" value="Ribosomal_S7"/>
    <property type="match status" value="1"/>
</dbReference>
<evidence type="ECO:0000256" key="2">
    <source>
        <dbReference type="ARBA" id="ARBA00022980"/>
    </source>
</evidence>
<organism evidence="7 8">
    <name type="scientific">Ajellomyces dermatitidis (strain ER-3 / ATCC MYA-2586)</name>
    <name type="common">Blastomyces dermatitidis</name>
    <dbReference type="NCBI Taxonomy" id="559297"/>
    <lineage>
        <taxon>Eukaryota</taxon>
        <taxon>Fungi</taxon>
        <taxon>Dikarya</taxon>
        <taxon>Ascomycota</taxon>
        <taxon>Pezizomycotina</taxon>
        <taxon>Eurotiomycetes</taxon>
        <taxon>Eurotiomycetidae</taxon>
        <taxon>Onygenales</taxon>
        <taxon>Ajellomycetaceae</taxon>
        <taxon>Blastomyces</taxon>
    </lineage>
</organism>
<dbReference type="InterPro" id="IPR000235">
    <property type="entry name" value="Ribosomal_uS7"/>
</dbReference>
<dbReference type="SMART" id="SM00338">
    <property type="entry name" value="BRLZ"/>
    <property type="match status" value="1"/>
</dbReference>
<evidence type="ECO:0000313" key="7">
    <source>
        <dbReference type="EMBL" id="OAT02443.1"/>
    </source>
</evidence>
<dbReference type="PANTHER" id="PTHR11205">
    <property type="entry name" value="RIBOSOMAL PROTEIN S7"/>
    <property type="match status" value="1"/>
</dbReference>
<dbReference type="InterPro" id="IPR023798">
    <property type="entry name" value="Ribosomal_uS7_dom"/>
</dbReference>
<sequence>MPPRLNLFPTSLLRQSPAPQQCTAARFTSSLSSGRDNAIRSFSTRRDLLPRRPGAAVLAYRPRVSPPQRRMESSSSKAGDEVNGGKAERIVGEEGAESKAAKEGLGSVSEEAADVARIMERRTECGEVGGPELLQGSMVGDILKRDKDAMKNAPKVLQDQLSSSSSSSGSSGSRSFSTSARSRQFDMKQMSAGGNDASIAAVENMIAAATEQKQEQALQAGLKYEVPETLPRSEHLRHRYDPLLDQFTKMLMRHGKLSAAQKQMETILHNLRSAPAPNPDPSRPLLPGPPAPQLPLNPILYLTLVVDSVAPILRIKQQPGAAGGGRSLPIPLPLALRQRRRTAIKWIIDASQKRKDAALANRVSQEIIAVAEGKSSAWEKRAMVHKQGLLLWGGLLLCINSQHNNIGTAPSGFPVRNDDESLSLQTQCQSLPSFTAASSVYTAAPAASNLSSSSSFFLGSIHSSASLRQPSSLASPQYKQNNDISNQLREDDTPFVNCYLPSDSLAFPLHSDALASHAHDINAATTAPTPPWLDLLELDHNLNQDDQSLSSPVLLPAETGLQTEAASTLLNPRSSASVSAAIAEYNFQYPYSKGVELDFDESLLLTAQDSFATSTPPDTQYSLPDFNHRPSNVGQYFMSPPQSIHNQNIMHLQRGAAIPPPSQSPVLTHHIQPKPSSSQRPTPFTSTSPAPSFTNTQHSTPSSTQTPRSPSAVTKAGPTDRAADKRRRNTLAARRFRQKQHDRVAELERALESVCRERDELKMQAARWEGEVVALRGMLRKKSS</sequence>
<feature type="region of interest" description="Disordered" evidence="5">
    <location>
        <begin position="60"/>
        <end position="111"/>
    </location>
</feature>
<evidence type="ECO:0000256" key="4">
    <source>
        <dbReference type="SAM" id="Coils"/>
    </source>
</evidence>
<dbReference type="Gene3D" id="1.10.455.10">
    <property type="entry name" value="Ribosomal protein S7 domain"/>
    <property type="match status" value="1"/>
</dbReference>
<protein>
    <recommendedName>
        <fullName evidence="6">BZIP domain-containing protein</fullName>
    </recommendedName>
</protein>
<proteinExistence type="inferred from homology"/>
<dbReference type="EMBL" id="EQ999981">
    <property type="protein sequence ID" value="OAT02443.1"/>
    <property type="molecule type" value="Genomic_DNA"/>
</dbReference>
<evidence type="ECO:0000259" key="6">
    <source>
        <dbReference type="PROSITE" id="PS50217"/>
    </source>
</evidence>
<keyword evidence="2" id="KW-0689">Ribosomal protein</keyword>
<dbReference type="GeneID" id="69032449"/>
<accession>A0ABX2VZ77</accession>
<feature type="region of interest" description="Disordered" evidence="5">
    <location>
        <begin position="655"/>
        <end position="726"/>
    </location>
</feature>
<dbReference type="SUPFAM" id="SSF47973">
    <property type="entry name" value="Ribosomal protein S7"/>
    <property type="match status" value="1"/>
</dbReference>
<evidence type="ECO:0000313" key="8">
    <source>
        <dbReference type="Proteomes" id="UP000002039"/>
    </source>
</evidence>
<reference evidence="8" key="1">
    <citation type="journal article" date="2015" name="PLoS Genet.">
        <title>The dynamic genome and transcriptome of the human fungal pathogen Blastomyces and close relative Emmonsia.</title>
        <authorList>
            <person name="Munoz J.F."/>
            <person name="Gauthier G.M."/>
            <person name="Desjardins C.A."/>
            <person name="Gallo J.E."/>
            <person name="Holder J."/>
            <person name="Sullivan T.D."/>
            <person name="Marty A.J."/>
            <person name="Carmen J.C."/>
            <person name="Chen Z."/>
            <person name="Ding L."/>
            <person name="Gujja S."/>
            <person name="Magrini V."/>
            <person name="Misas E."/>
            <person name="Mitreva M."/>
            <person name="Priest M."/>
            <person name="Saif S."/>
            <person name="Whiston E.A."/>
            <person name="Young S."/>
            <person name="Zeng Q."/>
            <person name="Goldman W.E."/>
            <person name="Mardis E.R."/>
            <person name="Taylor J.W."/>
            <person name="McEwen J.G."/>
            <person name="Clay O.K."/>
            <person name="Klein B.S."/>
            <person name="Cuomo C.A."/>
        </authorList>
    </citation>
    <scope>NUCLEOTIDE SEQUENCE [LARGE SCALE GENOMIC DNA]</scope>
    <source>
        <strain evidence="8">ER-3 / ATCC MYA-2586</strain>
    </source>
</reference>
<dbReference type="InterPro" id="IPR036823">
    <property type="entry name" value="Ribosomal_uS7_dom_sf"/>
</dbReference>
<name>A0ABX2VZ77_AJEDR</name>